<dbReference type="KEGG" id="lut:Lupro_12610"/>
<accession>A0A109RP70</accession>
<reference evidence="3" key="1">
    <citation type="submission" date="2015-12" db="EMBL/GenBank/DDBJ databases">
        <title>Complete genome sequence of Lutibacter profundus strain LP1.</title>
        <authorList>
            <person name="Wissuwa J."/>
            <person name="Le Moine Bauer S."/>
            <person name="Stokke R."/>
            <person name="Dahle H."/>
            <person name="Steen I.H."/>
        </authorList>
    </citation>
    <scope>NUCLEOTIDE SEQUENCE [LARGE SCALE GENOMIC DNA]</scope>
    <source>
        <strain evidence="3">LP1</strain>
    </source>
</reference>
<dbReference type="AlphaFoldDB" id="A0A109RP70"/>
<keyword evidence="1" id="KW-0812">Transmembrane</keyword>
<dbReference type="Proteomes" id="UP000059672">
    <property type="component" value="Chromosome"/>
</dbReference>
<reference evidence="2 3" key="2">
    <citation type="journal article" date="2016" name="Int. J. Syst. Evol. Microbiol.">
        <title>Lutibacter profundi sp. nov., isolated from a deep-sea hydrothermal system on the Arctic Mid-Ocean Ridge and emended description of the genus Lutibacter.</title>
        <authorList>
            <person name="Le Moine Bauer S."/>
            <person name="Roalkvam I."/>
            <person name="Steen I.H."/>
            <person name="Dahle H."/>
        </authorList>
    </citation>
    <scope>NUCLEOTIDE SEQUENCE [LARGE SCALE GENOMIC DNA]</scope>
    <source>
        <strain evidence="2 3">LP1</strain>
    </source>
</reference>
<keyword evidence="1" id="KW-0472">Membrane</keyword>
<dbReference type="EMBL" id="CP013355">
    <property type="protein sequence ID" value="AMC12052.1"/>
    <property type="molecule type" value="Genomic_DNA"/>
</dbReference>
<keyword evidence="3" id="KW-1185">Reference proteome</keyword>
<gene>
    <name evidence="2" type="ORF">Lupro_12610</name>
</gene>
<evidence type="ECO:0000256" key="1">
    <source>
        <dbReference type="SAM" id="Phobius"/>
    </source>
</evidence>
<proteinExistence type="predicted"/>
<evidence type="ECO:0000313" key="3">
    <source>
        <dbReference type="Proteomes" id="UP000059672"/>
    </source>
</evidence>
<sequence length="109" mass="12909">MSESVFHRISLIRLFVFNILIAVMIILPAAQTLELLSLSNYELVKFNDDGSTDNQENIERNSKDEKTVFQIYNVTYSYYGYKKKIRYKKNQELISYFNQDIFIPPPEKI</sequence>
<dbReference type="STRING" id="1622118.Lupro_12610"/>
<protein>
    <submittedName>
        <fullName evidence="2">Uncharacterized protein</fullName>
    </submittedName>
</protein>
<evidence type="ECO:0000313" key="2">
    <source>
        <dbReference type="EMBL" id="AMC12052.1"/>
    </source>
</evidence>
<name>A0A109RP70_9FLAO</name>
<organism evidence="2 3">
    <name type="scientific">Lutibacter profundi</name>
    <dbReference type="NCBI Taxonomy" id="1622118"/>
    <lineage>
        <taxon>Bacteria</taxon>
        <taxon>Pseudomonadati</taxon>
        <taxon>Bacteroidota</taxon>
        <taxon>Flavobacteriia</taxon>
        <taxon>Flavobacteriales</taxon>
        <taxon>Flavobacteriaceae</taxon>
        <taxon>Lutibacter</taxon>
    </lineage>
</organism>
<keyword evidence="1" id="KW-1133">Transmembrane helix</keyword>
<feature type="transmembrane region" description="Helical" evidence="1">
    <location>
        <begin position="12"/>
        <end position="30"/>
    </location>
</feature>
<dbReference type="RefSeq" id="WP_068211028.1">
    <property type="nucleotide sequence ID" value="NZ_CP013355.1"/>
</dbReference>